<evidence type="ECO:0000256" key="1">
    <source>
        <dbReference type="SAM" id="MobiDB-lite"/>
    </source>
</evidence>
<dbReference type="RefSeq" id="WP_012867845.1">
    <property type="nucleotide sequence ID" value="NC_013521.1"/>
</dbReference>
<gene>
    <name evidence="3" type="ordered locus">Sked_28740</name>
</gene>
<organism evidence="3 4">
    <name type="scientific">Sanguibacter keddieii (strain ATCC 51767 / DSM 10542 / NCFB 3025 / ST-74)</name>
    <dbReference type="NCBI Taxonomy" id="446469"/>
    <lineage>
        <taxon>Bacteria</taxon>
        <taxon>Bacillati</taxon>
        <taxon>Actinomycetota</taxon>
        <taxon>Actinomycetes</taxon>
        <taxon>Micrococcales</taxon>
        <taxon>Sanguibacteraceae</taxon>
        <taxon>Sanguibacter</taxon>
    </lineage>
</organism>
<dbReference type="HOGENOM" id="CLU_1420555_0_0_11"/>
<dbReference type="OrthoDB" id="5148619at2"/>
<reference evidence="3 4" key="1">
    <citation type="journal article" date="2009" name="Stand. Genomic Sci.">
        <title>Complete genome sequence of Sanguibacter keddieii type strain (ST-74).</title>
        <authorList>
            <person name="Ivanova N."/>
            <person name="Sikorski J."/>
            <person name="Sims D."/>
            <person name="Brettin T."/>
            <person name="Detter J.C."/>
            <person name="Han C."/>
            <person name="Lapidus A."/>
            <person name="Copeland A."/>
            <person name="Glavina Del Rio T."/>
            <person name="Nolan M."/>
            <person name="Chen F."/>
            <person name="Lucas S."/>
            <person name="Tice H."/>
            <person name="Cheng J.F."/>
            <person name="Bruce D."/>
            <person name="Goodwin L."/>
            <person name="Pitluck S."/>
            <person name="Pati A."/>
            <person name="Mavromatis K."/>
            <person name="Chen A."/>
            <person name="Palaniappan K."/>
            <person name="D'haeseleer P."/>
            <person name="Chain P."/>
            <person name="Bristow J."/>
            <person name="Eisen J.A."/>
            <person name="Markowitz V."/>
            <person name="Hugenholtz P."/>
            <person name="Goker M."/>
            <person name="Pukall R."/>
            <person name="Klenk H.P."/>
            <person name="Kyrpides N.C."/>
        </authorList>
    </citation>
    <scope>NUCLEOTIDE SEQUENCE [LARGE SCALE GENOMIC DNA]</scope>
    <source>
        <strain evidence="4">ATCC 51767 / DSM 10542 / NCFB 3025 / ST-74</strain>
    </source>
</reference>
<dbReference type="Proteomes" id="UP000000322">
    <property type="component" value="Chromosome"/>
</dbReference>
<sequence>MAARRSNTAAALVGALALALITGCSSNSPAEPAPSATAVETTVPAAPVAAESAEATPAPAETTEAPVEPAAPEVDEFSQVVDGVVYQGTEKAPVRIGEDTPGQAPAVEPEITVENWDTRTQEADKYLAYVAPIDGGYYYKIFGLSRHGSFRELDNKDYGNRTLPTLEEVLAAPMLVDGRVLDRSEYVLWVV</sequence>
<accession>D1BBK5</accession>
<feature type="chain" id="PRO_5039404533" evidence="2">
    <location>
        <begin position="31"/>
        <end position="191"/>
    </location>
</feature>
<feature type="compositionally biased region" description="Low complexity" evidence="1">
    <location>
        <begin position="49"/>
        <end position="72"/>
    </location>
</feature>
<keyword evidence="2" id="KW-0732">Signal</keyword>
<dbReference type="AlphaFoldDB" id="D1BBK5"/>
<dbReference type="EMBL" id="CP001819">
    <property type="protein sequence ID" value="ACZ22776.1"/>
    <property type="molecule type" value="Genomic_DNA"/>
</dbReference>
<keyword evidence="4" id="KW-1185">Reference proteome</keyword>
<evidence type="ECO:0000313" key="3">
    <source>
        <dbReference type="EMBL" id="ACZ22776.1"/>
    </source>
</evidence>
<evidence type="ECO:0000313" key="4">
    <source>
        <dbReference type="Proteomes" id="UP000000322"/>
    </source>
</evidence>
<dbReference type="PROSITE" id="PS51257">
    <property type="entry name" value="PROKAR_LIPOPROTEIN"/>
    <property type="match status" value="1"/>
</dbReference>
<protein>
    <submittedName>
        <fullName evidence="3">Uncharacterized protein</fullName>
    </submittedName>
</protein>
<name>D1BBK5_SANKS</name>
<proteinExistence type="predicted"/>
<feature type="signal peptide" evidence="2">
    <location>
        <begin position="1"/>
        <end position="30"/>
    </location>
</feature>
<dbReference type="KEGG" id="ske:Sked_28740"/>
<evidence type="ECO:0000256" key="2">
    <source>
        <dbReference type="SAM" id="SignalP"/>
    </source>
</evidence>
<feature type="region of interest" description="Disordered" evidence="1">
    <location>
        <begin position="49"/>
        <end position="74"/>
    </location>
</feature>